<dbReference type="InterPro" id="IPR011011">
    <property type="entry name" value="Znf_FYVE_PHD"/>
</dbReference>
<dbReference type="AlphaFoldDB" id="A0A915E365"/>
<comment type="subcellular location">
    <subcellularLocation>
        <location evidence="1">Nucleus</location>
    </subcellularLocation>
</comment>
<evidence type="ECO:0000313" key="13">
    <source>
        <dbReference type="WBParaSite" id="jg25361"/>
    </source>
</evidence>
<dbReference type="GO" id="GO:0007399">
    <property type="term" value="P:nervous system development"/>
    <property type="evidence" value="ECO:0007669"/>
    <property type="project" value="TreeGrafter"/>
</dbReference>
<evidence type="ECO:0000259" key="11">
    <source>
        <dbReference type="PROSITE" id="PS50016"/>
    </source>
</evidence>
<dbReference type="PANTHER" id="PTHR45888:SF5">
    <property type="entry name" value="D4, ISOFORM A"/>
    <property type="match status" value="1"/>
</dbReference>
<dbReference type="WBParaSite" id="jg25361">
    <property type="protein sequence ID" value="jg25361"/>
    <property type="gene ID" value="jg25361"/>
</dbReference>
<dbReference type="Proteomes" id="UP000887574">
    <property type="component" value="Unplaced"/>
</dbReference>
<reference evidence="13" key="1">
    <citation type="submission" date="2022-11" db="UniProtKB">
        <authorList>
            <consortium name="WormBaseParasite"/>
        </authorList>
    </citation>
    <scope>IDENTIFICATION</scope>
</reference>
<feature type="domain" description="PHD-type" evidence="11">
    <location>
        <begin position="275"/>
        <end position="325"/>
    </location>
</feature>
<feature type="compositionally biased region" description="Acidic residues" evidence="10">
    <location>
        <begin position="125"/>
        <end position="139"/>
    </location>
</feature>
<name>A0A915E365_9BILA</name>
<evidence type="ECO:0000313" key="12">
    <source>
        <dbReference type="Proteomes" id="UP000887574"/>
    </source>
</evidence>
<keyword evidence="6" id="KW-0805">Transcription regulation</keyword>
<evidence type="ECO:0000256" key="1">
    <source>
        <dbReference type="ARBA" id="ARBA00004123"/>
    </source>
</evidence>
<dbReference type="FunFam" id="3.30.40.10:FF:000005">
    <property type="entry name" value="zinc finger protein isoform X1"/>
    <property type="match status" value="1"/>
</dbReference>
<evidence type="ECO:0000256" key="10">
    <source>
        <dbReference type="SAM" id="MobiDB-lite"/>
    </source>
</evidence>
<dbReference type="InterPro" id="IPR019787">
    <property type="entry name" value="Znf_PHD-finger"/>
</dbReference>
<evidence type="ECO:0000256" key="3">
    <source>
        <dbReference type="ARBA" id="ARBA00022737"/>
    </source>
</evidence>
<keyword evidence="4 9" id="KW-0863">Zinc-finger</keyword>
<dbReference type="InterPro" id="IPR025750">
    <property type="entry name" value="DPF1-3_N"/>
</dbReference>
<evidence type="ECO:0000256" key="2">
    <source>
        <dbReference type="ARBA" id="ARBA00022723"/>
    </source>
</evidence>
<dbReference type="GO" id="GO:0071565">
    <property type="term" value="C:nBAF complex"/>
    <property type="evidence" value="ECO:0007669"/>
    <property type="project" value="TreeGrafter"/>
</dbReference>
<keyword evidence="2" id="KW-0479">Metal-binding</keyword>
<dbReference type="Pfam" id="PF14051">
    <property type="entry name" value="DPF1-3_N"/>
    <property type="match status" value="1"/>
</dbReference>
<dbReference type="PANTHER" id="PTHR45888">
    <property type="entry name" value="HL01030P-RELATED"/>
    <property type="match status" value="1"/>
</dbReference>
<keyword evidence="3" id="KW-0677">Repeat</keyword>
<dbReference type="InterPro" id="IPR001965">
    <property type="entry name" value="Znf_PHD"/>
</dbReference>
<dbReference type="SUPFAM" id="SSF57903">
    <property type="entry name" value="FYVE/PHD zinc finger"/>
    <property type="match status" value="2"/>
</dbReference>
<organism evidence="12 13">
    <name type="scientific">Ditylenchus dipsaci</name>
    <dbReference type="NCBI Taxonomy" id="166011"/>
    <lineage>
        <taxon>Eukaryota</taxon>
        <taxon>Metazoa</taxon>
        <taxon>Ecdysozoa</taxon>
        <taxon>Nematoda</taxon>
        <taxon>Chromadorea</taxon>
        <taxon>Rhabditida</taxon>
        <taxon>Tylenchina</taxon>
        <taxon>Tylenchomorpha</taxon>
        <taxon>Sphaerularioidea</taxon>
        <taxon>Anguinidae</taxon>
        <taxon>Anguininae</taxon>
        <taxon>Ditylenchus</taxon>
    </lineage>
</organism>
<dbReference type="SMART" id="SM00249">
    <property type="entry name" value="PHD"/>
    <property type="match status" value="2"/>
</dbReference>
<evidence type="ECO:0000256" key="6">
    <source>
        <dbReference type="ARBA" id="ARBA00023015"/>
    </source>
</evidence>
<keyword evidence="12" id="KW-1185">Reference proteome</keyword>
<feature type="region of interest" description="Disordered" evidence="10">
    <location>
        <begin position="125"/>
        <end position="178"/>
    </location>
</feature>
<evidence type="ECO:0000256" key="9">
    <source>
        <dbReference type="PROSITE-ProRule" id="PRU00146"/>
    </source>
</evidence>
<dbReference type="PROSITE" id="PS50016">
    <property type="entry name" value="ZF_PHD_2"/>
    <property type="match status" value="2"/>
</dbReference>
<evidence type="ECO:0000256" key="7">
    <source>
        <dbReference type="ARBA" id="ARBA00023163"/>
    </source>
</evidence>
<dbReference type="Pfam" id="PF00628">
    <property type="entry name" value="PHD"/>
    <property type="match status" value="2"/>
</dbReference>
<evidence type="ECO:0000256" key="8">
    <source>
        <dbReference type="ARBA" id="ARBA00023242"/>
    </source>
</evidence>
<keyword evidence="5" id="KW-0862">Zinc</keyword>
<accession>A0A915E365</accession>
<protein>
    <submittedName>
        <fullName evidence="13">PHD-type domain-containing protein</fullName>
    </submittedName>
</protein>
<keyword evidence="7" id="KW-0804">Transcription</keyword>
<keyword evidence="8" id="KW-0539">Nucleus</keyword>
<evidence type="ECO:0000256" key="4">
    <source>
        <dbReference type="ARBA" id="ARBA00022771"/>
    </source>
</evidence>
<dbReference type="GO" id="GO:0008270">
    <property type="term" value="F:zinc ion binding"/>
    <property type="evidence" value="ECO:0007669"/>
    <property type="project" value="UniProtKB-KW"/>
</dbReference>
<dbReference type="CDD" id="cd15530">
    <property type="entry name" value="PHD2_d4"/>
    <property type="match status" value="1"/>
</dbReference>
<feature type="domain" description="PHD-type" evidence="11">
    <location>
        <begin position="219"/>
        <end position="278"/>
    </location>
</feature>
<dbReference type="InterPro" id="IPR013083">
    <property type="entry name" value="Znf_RING/FYVE/PHD"/>
</dbReference>
<evidence type="ECO:0000256" key="5">
    <source>
        <dbReference type="ARBA" id="ARBA00022833"/>
    </source>
</evidence>
<proteinExistence type="predicted"/>
<dbReference type="Gene3D" id="3.30.40.10">
    <property type="entry name" value="Zinc/RING finger domain, C3HC4 (zinc finger)"/>
    <property type="match status" value="1"/>
</dbReference>
<sequence>MITDSAYIEIMKNCSKWNGRILNRRQRSETNVFDQQTGTVQRPTEYLHRNYTERTLPKNPCRLFAIHRYMLQDPALNDAILAISNPNGNNVISSNDYLNSDINQGTPMRSFTNKYETSELDNLMYDDEEPENDPSDHEDDWGAKQKRRKKANLGAASNLPHKTGRGRSMNTGMNGAGSSSLANSSSATLLVVMLQLQIYLVPSFAKCVEQIISPSVDVSNYCDFCLGGKSKNAKGKTEELVSCHDCGRSGHPTCLNFTQNMVLSTKKHGWQCIECKSCAICGTSENDDKLLFCDDCDRGFHLYCLTPPLNSPPDTDWSCDLCQTEFGSKASFHGKLQVVST</sequence>